<dbReference type="AlphaFoldDB" id="A0A915ECP2"/>
<organism evidence="3 4">
    <name type="scientific">Ditylenchus dipsaci</name>
    <dbReference type="NCBI Taxonomy" id="166011"/>
    <lineage>
        <taxon>Eukaryota</taxon>
        <taxon>Metazoa</taxon>
        <taxon>Ecdysozoa</taxon>
        <taxon>Nematoda</taxon>
        <taxon>Chromadorea</taxon>
        <taxon>Rhabditida</taxon>
        <taxon>Tylenchina</taxon>
        <taxon>Tylenchomorpha</taxon>
        <taxon>Sphaerularioidea</taxon>
        <taxon>Anguinidae</taxon>
        <taxon>Anguininae</taxon>
        <taxon>Ditylenchus</taxon>
    </lineage>
</organism>
<keyword evidence="3" id="KW-1185">Reference proteome</keyword>
<dbReference type="Proteomes" id="UP000887574">
    <property type="component" value="Unplaced"/>
</dbReference>
<keyword evidence="2" id="KW-0472">Membrane</keyword>
<evidence type="ECO:0000256" key="2">
    <source>
        <dbReference type="SAM" id="Phobius"/>
    </source>
</evidence>
<sequence>MAQKKNTPKTASDPRSASNRFTSANQGIVSNRKSFRFYACTTAIILASYGISLMLAQSTTCTAGVSTGQLCVNGTCAAGQVCQTSNNACCTPASRCARTSLAQRQLARRAMQRLRARIAERIAQRQAAREARIAAAAAANTK</sequence>
<proteinExistence type="predicted"/>
<dbReference type="WBParaSite" id="jg4939">
    <property type="protein sequence ID" value="jg4939"/>
    <property type="gene ID" value="jg4939"/>
</dbReference>
<keyword evidence="2" id="KW-0812">Transmembrane</keyword>
<accession>A0A915ECP2</accession>
<reference evidence="4" key="1">
    <citation type="submission" date="2022-11" db="UniProtKB">
        <authorList>
            <consortium name="WormBaseParasite"/>
        </authorList>
    </citation>
    <scope>IDENTIFICATION</scope>
</reference>
<feature type="transmembrane region" description="Helical" evidence="2">
    <location>
        <begin position="35"/>
        <end position="56"/>
    </location>
</feature>
<evidence type="ECO:0000256" key="1">
    <source>
        <dbReference type="SAM" id="MobiDB-lite"/>
    </source>
</evidence>
<evidence type="ECO:0000313" key="3">
    <source>
        <dbReference type="Proteomes" id="UP000887574"/>
    </source>
</evidence>
<feature type="region of interest" description="Disordered" evidence="1">
    <location>
        <begin position="1"/>
        <end position="23"/>
    </location>
</feature>
<evidence type="ECO:0000313" key="4">
    <source>
        <dbReference type="WBParaSite" id="jg4939"/>
    </source>
</evidence>
<name>A0A915ECP2_9BILA</name>
<protein>
    <submittedName>
        <fullName evidence="4">Uncharacterized protein</fullName>
    </submittedName>
</protein>
<keyword evidence="2" id="KW-1133">Transmembrane helix</keyword>